<dbReference type="HOGENOM" id="CLU_1208595_0_0_0"/>
<dbReference type="Pfam" id="PF00970">
    <property type="entry name" value="FAD_binding_6"/>
    <property type="match status" value="1"/>
</dbReference>
<dbReference type="PATRIC" id="fig|1162668.3.peg.440"/>
<evidence type="ECO:0000313" key="2">
    <source>
        <dbReference type="EMBL" id="BAM06097.1"/>
    </source>
</evidence>
<dbReference type="PROSITE" id="PS51384">
    <property type="entry name" value="FAD_FR"/>
    <property type="match status" value="1"/>
</dbReference>
<dbReference type="SUPFAM" id="SSF63380">
    <property type="entry name" value="Riboflavin synthase domain-like"/>
    <property type="match status" value="1"/>
</dbReference>
<dbReference type="GO" id="GO:0051537">
    <property type="term" value="F:2 iron, 2 sulfur cluster binding"/>
    <property type="evidence" value="ECO:0007669"/>
    <property type="project" value="InterPro"/>
</dbReference>
<dbReference type="SUPFAM" id="SSF52343">
    <property type="entry name" value="Ferredoxin reductase-like, C-terminal NADP-linked domain"/>
    <property type="match status" value="1"/>
</dbReference>
<sequence length="219" mass="24673">MSEIIPFEENVRLFKFDTGGVDFPFHQGQFISLAGSDGKSSYFAIASPPSLKGSFEILVKRGNSTTDYLFSRSVGDRISISGPQGKGFALDPYVGKNLLFVGVGTAIAPLRSTLLTALERRNDFNRISFLFGTLTPNHIWFGDEMDEWHQKGAEVHITVTYPDETWDRHSGFVQDILRQSKDPLHETVVYLCGMKEMVEETTKVLKERSIPEEMILLNF</sequence>
<dbReference type="PANTHER" id="PTHR47215">
    <property type="match status" value="1"/>
</dbReference>
<dbReference type="InterPro" id="IPR017938">
    <property type="entry name" value="Riboflavin_synthase-like_b-brl"/>
</dbReference>
<dbReference type="Proteomes" id="UP000007382">
    <property type="component" value="Chromosome"/>
</dbReference>
<dbReference type="Gene3D" id="2.40.30.10">
    <property type="entry name" value="Translation factors"/>
    <property type="match status" value="1"/>
</dbReference>
<dbReference type="InterPro" id="IPR008333">
    <property type="entry name" value="Cbr1-like_FAD-bd_dom"/>
</dbReference>
<dbReference type="Gene3D" id="3.40.50.80">
    <property type="entry name" value="Nucleotide-binding domain of ferredoxin-NADP reductase (FNR) module"/>
    <property type="match status" value="1"/>
</dbReference>
<evidence type="ECO:0000313" key="3">
    <source>
        <dbReference type="Proteomes" id="UP000007382"/>
    </source>
</evidence>
<dbReference type="InterPro" id="IPR039261">
    <property type="entry name" value="FNR_nucleotide-bd"/>
</dbReference>
<accession>I0ILE8</accession>
<reference evidence="2 3" key="1">
    <citation type="journal article" date="2012" name="J. Bacteriol.">
        <title>Complete Genome Sequence of Leptospirillum ferrooxidans Strain C2-3, Isolated from a Fresh Volcanic Ash Deposit on the Island of Miyake, Japan.</title>
        <authorList>
            <person name="Fujimura R."/>
            <person name="Sato Y."/>
            <person name="Nishizawa T."/>
            <person name="Oshima K."/>
            <person name="Kim S.-W."/>
            <person name="Hattori M."/>
            <person name="Kamijo T."/>
            <person name="Ohta H."/>
        </authorList>
    </citation>
    <scope>NUCLEOTIDE SEQUENCE [LARGE SCALE GENOMIC DNA]</scope>
    <source>
        <strain evidence="2 3">C2-3</strain>
    </source>
</reference>
<dbReference type="eggNOG" id="COG0543">
    <property type="taxonomic scope" value="Bacteria"/>
</dbReference>
<dbReference type="GO" id="GO:0050660">
    <property type="term" value="F:flavin adenine dinucleotide binding"/>
    <property type="evidence" value="ECO:0007669"/>
    <property type="project" value="InterPro"/>
</dbReference>
<name>I0ILE8_LEPFC</name>
<organism evidence="2 3">
    <name type="scientific">Leptospirillum ferrooxidans (strain C2-3)</name>
    <dbReference type="NCBI Taxonomy" id="1162668"/>
    <lineage>
        <taxon>Bacteria</taxon>
        <taxon>Pseudomonadati</taxon>
        <taxon>Nitrospirota</taxon>
        <taxon>Nitrospiria</taxon>
        <taxon>Nitrospirales</taxon>
        <taxon>Nitrospiraceae</taxon>
        <taxon>Leptospirillum</taxon>
    </lineage>
</organism>
<dbReference type="GO" id="GO:0006221">
    <property type="term" value="P:pyrimidine nucleotide biosynthetic process"/>
    <property type="evidence" value="ECO:0007669"/>
    <property type="project" value="InterPro"/>
</dbReference>
<dbReference type="InterPro" id="IPR012165">
    <property type="entry name" value="Cyt_c3_hydrogenase_gsu"/>
</dbReference>
<dbReference type="KEGG" id="lfc:LFE_0376"/>
<feature type="domain" description="FAD-binding FR-type" evidence="1">
    <location>
        <begin position="1"/>
        <end position="90"/>
    </location>
</feature>
<keyword evidence="3" id="KW-1185">Reference proteome</keyword>
<dbReference type="Pfam" id="PF00175">
    <property type="entry name" value="NAD_binding_1"/>
    <property type="match status" value="1"/>
</dbReference>
<dbReference type="InterPro" id="IPR001433">
    <property type="entry name" value="OxRdtase_FAD/NAD-bd"/>
</dbReference>
<dbReference type="PIRSF" id="PIRSF006816">
    <property type="entry name" value="Cyc3_hyd_g"/>
    <property type="match status" value="1"/>
</dbReference>
<dbReference type="EMBL" id="AP012342">
    <property type="protein sequence ID" value="BAM06097.1"/>
    <property type="molecule type" value="Genomic_DNA"/>
</dbReference>
<protein>
    <submittedName>
        <fullName evidence="2">Oxidoreductase FAD/NAD(P)-binding protein</fullName>
    </submittedName>
</protein>
<dbReference type="PANTHER" id="PTHR47215:SF1">
    <property type="entry name" value="F9L1.8 PROTEIN"/>
    <property type="match status" value="1"/>
</dbReference>
<proteinExistence type="predicted"/>
<dbReference type="RefSeq" id="WP_014448590.1">
    <property type="nucleotide sequence ID" value="NC_017094.1"/>
</dbReference>
<evidence type="ECO:0000259" key="1">
    <source>
        <dbReference type="PROSITE" id="PS51384"/>
    </source>
</evidence>
<dbReference type="STRING" id="1162668.LFE_0376"/>
<dbReference type="GO" id="GO:0016491">
    <property type="term" value="F:oxidoreductase activity"/>
    <property type="evidence" value="ECO:0007669"/>
    <property type="project" value="InterPro"/>
</dbReference>
<dbReference type="AlphaFoldDB" id="I0ILE8"/>
<dbReference type="InterPro" id="IPR017927">
    <property type="entry name" value="FAD-bd_FR_type"/>
</dbReference>
<reference evidence="3" key="2">
    <citation type="submission" date="2012-03" db="EMBL/GenBank/DDBJ databases">
        <title>The complete genome sequence of the pioneer microbe on fresh volcanic deposit, Leptospirillum ferrooxidans strain C2-3.</title>
        <authorList>
            <person name="Fujimura R."/>
            <person name="Sato Y."/>
            <person name="Nishizawa T."/>
            <person name="Nanba K."/>
            <person name="Oshima K."/>
            <person name="Hattori M."/>
            <person name="Kamijo T."/>
            <person name="Ohta H."/>
        </authorList>
    </citation>
    <scope>NUCLEOTIDE SEQUENCE [LARGE SCALE GENOMIC DNA]</scope>
    <source>
        <strain evidence="3">C2-3</strain>
    </source>
</reference>
<gene>
    <name evidence="2" type="ordered locus">LFE_0376</name>
</gene>